<keyword evidence="1" id="KW-0732">Signal</keyword>
<comment type="caution">
    <text evidence="4">The sequence shown here is derived from an EMBL/GenBank/DDBJ whole genome shotgun (WGS) entry which is preliminary data.</text>
</comment>
<dbReference type="Proteomes" id="UP000318825">
    <property type="component" value="Unassembled WGS sequence"/>
</dbReference>
<sequence length="1457" mass="156299">MHIDHEGHRVGSRIAVRSRMAAGLRIAGSCGALLLFGLSISPALSAKTKAAAQQNTTVTCSSGSLPAAGSTNSPPDLVVNGECHVKPNQTYYFENVNVLDKGRLVFDELGGKVKATLTDFWAQSIVVENGGAIAAGTARQPYGNNGGVLTIHLYGADRNAGGAALGTSCRTVQNSSTGPCGIPISAWKDNGKTKLALPGGVSDFFYRYGPLHGDGKCSDGSVWSSTSPCDDSPGKQVGYFGYKVLAVSYGGSLELWGAKGSCNSMGCSNPQLTHPSWTRLRGSLAVGSGTTQNDAIVVAGNSNEHPENISPRAGDQIVVTTTDYLPGHSETFIVRETGTRLDSKGGWFRWIRADHGAGWHHNGERYALTDRLAESQGRLDLDPDLVKTGVETRAAVAILNRSIRIVSGGDKPGEEFPASTPEKPCVAQDGKGPCYSLGGHVVFRQGFKAVHVKGVEFKELGQGGRMGHYPVHFHMARQTPEGTYVQDSSINESMTRWIVLHSTQGVLLAGNVGYKSIGHGFYLEDGTETDNKFYGNLGILARAAVANEQNPRRIPGILAANEDKKPVPKFPFLTDSAYPSVFWITNGWNEFIGNMAAGATACGSAYWFVPAWNSDMPDVMTPDNSPDKRHMKWSGYAGLQKDGAYRGSTPLKAFVGNFAISTMMSFQTTGDAPECSGVKPPPHVQRNTAEDAAQGGAATNALVAVRSLAPDPNDNEADDHYYPHAVGGNRHATACKRKDDGTYDCEGVKFCDPGHPENCAVTVIDKFTSMFHWAQHNVAAIWLRNQWYLVVNSVLSDVQNGGLTFITGGDYTHASVIRGYWALARKSIFIGHSQPQDDVHAYALDAGPFNARSKLRCDWQAGGLPPSNYCLSAKEGVSIPLINFDSGQRLFNIYDGPAYQDSNAYLDITKSDCPVTGEKTDPGCMYGSGVVLGVTKDPLNGQCYLPNAAIGWKQNNGFFYPPAFHSANLFFSNVDIRHFVFDPLFKAPDGVAEKQDFGQGGTYLTATSGPNAVTNFYCTSTRTMFDGWSGIDRQTELTDDDGTLTGLISSKPGGETVSINEDQFFTAKLETSECKSNLRVSPSLVCPQKPLPPASTPSTAKTSPYDYVATAIAPGCSQNSPPNPPQPYGRCGDSPDLGQGGDWSSECSNGACYGVPLFRQYLTASEQGHWQTNGCADDPNTPACRWPFMRMGGQNMYQRETLTVNNGLYYVDTSISKDTQNKENYTKMTQTRDVNVFAAGQTYYMFFLYAKPSTAQTYQIYVGDGFDIKTVNPVRGSLATAPIMFSPDSAPNAGKWFTVKGVSNGVLTIETNFAGQGELDPMQKKNGLCGPATFCGWEADGSCGSKLASADPKKDPLLVADPALAKEANAVCKTWAVKDLDCPAAGCFGFAFTLPANFKAQNQGQATRPTPSAFPTTGEFATRLLNTKIAPDNASHAQDGVETECFYPRLPGSCPAQ</sequence>
<feature type="domain" description="CEMIP beta-helix" evidence="3">
    <location>
        <begin position="437"/>
        <end position="611"/>
    </location>
</feature>
<dbReference type="InterPro" id="IPR055401">
    <property type="entry name" value="CEMIP_beta-hel_dom"/>
</dbReference>
<dbReference type="RefSeq" id="WP_141385032.1">
    <property type="nucleotide sequence ID" value="NZ_BJNF01000100.1"/>
</dbReference>
<evidence type="ECO:0000313" key="4">
    <source>
        <dbReference type="EMBL" id="GEC17291.1"/>
    </source>
</evidence>
<reference evidence="4 5" key="1">
    <citation type="submission" date="2019-06" db="EMBL/GenBank/DDBJ databases">
        <title>Whole genome shotgun sequence of Nitrobacter winogradskyi NBRC 14297.</title>
        <authorList>
            <person name="Hosoyama A."/>
            <person name="Uohara A."/>
            <person name="Ohji S."/>
            <person name="Ichikawa N."/>
        </authorList>
    </citation>
    <scope>NUCLEOTIDE SEQUENCE [LARGE SCALE GENOMIC DNA]</scope>
    <source>
        <strain evidence="4 5">NBRC 14297</strain>
    </source>
</reference>
<dbReference type="OrthoDB" id="7413710at2"/>
<evidence type="ECO:0000259" key="3">
    <source>
        <dbReference type="Pfam" id="PF24606"/>
    </source>
</evidence>
<dbReference type="Pfam" id="PF24606">
    <property type="entry name" value="CEMIP_beta-hel"/>
    <property type="match status" value="1"/>
</dbReference>
<accession>A0A4Y3WGG4</accession>
<dbReference type="EMBL" id="BJNF01000100">
    <property type="protein sequence ID" value="GEC17291.1"/>
    <property type="molecule type" value="Genomic_DNA"/>
</dbReference>
<dbReference type="PANTHER" id="PTHR46769">
    <property type="entry name" value="POLYCYSTIC KIDNEY AND HEPATIC DISEASE 1 (AUTOSOMAL RECESSIVE)-LIKE 1"/>
    <property type="match status" value="1"/>
</dbReference>
<proteinExistence type="predicted"/>
<protein>
    <recommendedName>
        <fullName evidence="3">CEMIP beta-helix domain-containing protein</fullName>
    </recommendedName>
</protein>
<evidence type="ECO:0000313" key="5">
    <source>
        <dbReference type="Proteomes" id="UP000318825"/>
    </source>
</evidence>
<name>A0A4Y3WGG4_NITWI</name>
<gene>
    <name evidence="4" type="ORF">NWI01_31830</name>
</gene>
<evidence type="ECO:0000256" key="1">
    <source>
        <dbReference type="ARBA" id="ARBA00022729"/>
    </source>
</evidence>
<dbReference type="PANTHER" id="PTHR46769:SF2">
    <property type="entry name" value="FIBROCYSTIN-L ISOFORM 2 PRECURSOR-RELATED"/>
    <property type="match status" value="1"/>
</dbReference>
<organism evidence="4 5">
    <name type="scientific">Nitrobacter winogradskyi</name>
    <name type="common">Nitrobacter agilis</name>
    <dbReference type="NCBI Taxonomy" id="913"/>
    <lineage>
        <taxon>Bacteria</taxon>
        <taxon>Pseudomonadati</taxon>
        <taxon>Pseudomonadota</taxon>
        <taxon>Alphaproteobacteria</taxon>
        <taxon>Hyphomicrobiales</taxon>
        <taxon>Nitrobacteraceae</taxon>
        <taxon>Nitrobacter</taxon>
    </lineage>
</organism>
<dbReference type="InterPro" id="IPR052387">
    <property type="entry name" value="Fibrocystin"/>
</dbReference>
<feature type="region of interest" description="Disordered" evidence="2">
    <location>
        <begin position="1114"/>
        <end position="1136"/>
    </location>
</feature>
<evidence type="ECO:0000256" key="2">
    <source>
        <dbReference type="SAM" id="MobiDB-lite"/>
    </source>
</evidence>